<organism evidence="2 3">
    <name type="scientific">Phaeosphaeria nodorum (strain SN15 / ATCC MYA-4574 / FGSC 10173)</name>
    <name type="common">Glume blotch fungus</name>
    <name type="synonym">Parastagonospora nodorum</name>
    <dbReference type="NCBI Taxonomy" id="321614"/>
    <lineage>
        <taxon>Eukaryota</taxon>
        <taxon>Fungi</taxon>
        <taxon>Dikarya</taxon>
        <taxon>Ascomycota</taxon>
        <taxon>Pezizomycotina</taxon>
        <taxon>Dothideomycetes</taxon>
        <taxon>Pleosporomycetidae</taxon>
        <taxon>Pleosporales</taxon>
        <taxon>Pleosporineae</taxon>
        <taxon>Phaeosphaeriaceae</taxon>
        <taxon>Parastagonospora</taxon>
    </lineage>
</organism>
<evidence type="ECO:0008006" key="4">
    <source>
        <dbReference type="Google" id="ProtNLM"/>
    </source>
</evidence>
<keyword evidence="1" id="KW-0812">Transmembrane</keyword>
<evidence type="ECO:0000256" key="1">
    <source>
        <dbReference type="SAM" id="Phobius"/>
    </source>
</evidence>
<dbReference type="AlphaFoldDB" id="A0A7U2EWM6"/>
<dbReference type="VEuPathDB" id="FungiDB:JI435_073540"/>
<keyword evidence="1" id="KW-1133">Transmembrane helix</keyword>
<reference evidence="3" key="1">
    <citation type="journal article" date="2021" name="BMC Genomics">
        <title>Chromosome-level genome assembly and manually-curated proteome of model necrotroph Parastagonospora nodorum Sn15 reveals a genome-wide trove of candidate effector homologs, and redundancy of virulence-related functions within an accessory chromosome.</title>
        <authorList>
            <person name="Bertazzoni S."/>
            <person name="Jones D.A.B."/>
            <person name="Phan H.T."/>
            <person name="Tan K.-C."/>
            <person name="Hane J.K."/>
        </authorList>
    </citation>
    <scope>NUCLEOTIDE SEQUENCE [LARGE SCALE GENOMIC DNA]</scope>
    <source>
        <strain evidence="3">SN15 / ATCC MYA-4574 / FGSC 10173)</strain>
    </source>
</reference>
<protein>
    <recommendedName>
        <fullName evidence="4">Thioesterase domain-containing protein</fullName>
    </recommendedName>
</protein>
<proteinExistence type="predicted"/>
<evidence type="ECO:0000313" key="3">
    <source>
        <dbReference type="Proteomes" id="UP000663193"/>
    </source>
</evidence>
<dbReference type="PANTHER" id="PTHR47260">
    <property type="entry name" value="UPF0644 PROTEIN PB2B4.06"/>
    <property type="match status" value="1"/>
</dbReference>
<evidence type="ECO:0000313" key="2">
    <source>
        <dbReference type="EMBL" id="QRC94072.1"/>
    </source>
</evidence>
<dbReference type="SUPFAM" id="SSF54637">
    <property type="entry name" value="Thioesterase/thiol ester dehydrase-isomerase"/>
    <property type="match status" value="1"/>
</dbReference>
<dbReference type="PANTHER" id="PTHR47260:SF1">
    <property type="entry name" value="UPF0644 PROTEIN PB2B4.06"/>
    <property type="match status" value="1"/>
</dbReference>
<gene>
    <name evidence="2" type="ORF">JI435_073540</name>
</gene>
<accession>A0A7U2EWM6</accession>
<sequence>MSRLRCIFRSPAFRSYSQSRAGRKHPCLEYLELPLQSGVRWSYFWYAGILALGVTAGLGARQFAAPLGLPNPGSPEDKLIVESLGADVDKLDIVQSLRKQSFNLHSDTALTGTGVAEKSKVKSWVEVDFDFVKGEEAEGRTGILSALSGTRGFGVQRAFWNAETKEMVAVVWIGGGLAGWPGVAHGGAIATIFEETMARMVRGPNGAVEAIHRPTSLSITYAKPTYSLDFYILRASFSQPNLWQAAPPPEPESEPTKSWLGWLSPKKDLTKQVGSQQSAEIIGTLESVKGDLCVKVKGTFAVDGPGQ</sequence>
<keyword evidence="1" id="KW-0472">Membrane</keyword>
<feature type="transmembrane region" description="Helical" evidence="1">
    <location>
        <begin position="43"/>
        <end position="60"/>
    </location>
</feature>
<dbReference type="InterPro" id="IPR052061">
    <property type="entry name" value="PTE-AB_protein"/>
</dbReference>
<dbReference type="Proteomes" id="UP000663193">
    <property type="component" value="Chromosome 4"/>
</dbReference>
<dbReference type="OrthoDB" id="506431at2759"/>
<dbReference type="Gene3D" id="3.10.129.10">
    <property type="entry name" value="Hotdog Thioesterase"/>
    <property type="match status" value="1"/>
</dbReference>
<dbReference type="EMBL" id="CP069026">
    <property type="protein sequence ID" value="QRC94072.1"/>
    <property type="molecule type" value="Genomic_DNA"/>
</dbReference>
<keyword evidence="3" id="KW-1185">Reference proteome</keyword>
<name>A0A7U2EWM6_PHANO</name>
<dbReference type="InterPro" id="IPR029069">
    <property type="entry name" value="HotDog_dom_sf"/>
</dbReference>